<name>A0ABN2SZZ7_9ACTN</name>
<keyword evidence="2" id="KW-1185">Reference proteome</keyword>
<evidence type="ECO:0000313" key="1">
    <source>
        <dbReference type="EMBL" id="GAA1995648.1"/>
    </source>
</evidence>
<organism evidence="1 2">
    <name type="scientific">Catenulispora subtropica</name>
    <dbReference type="NCBI Taxonomy" id="450798"/>
    <lineage>
        <taxon>Bacteria</taxon>
        <taxon>Bacillati</taxon>
        <taxon>Actinomycetota</taxon>
        <taxon>Actinomycetes</taxon>
        <taxon>Catenulisporales</taxon>
        <taxon>Catenulisporaceae</taxon>
        <taxon>Catenulispora</taxon>
    </lineage>
</organism>
<dbReference type="EMBL" id="BAAAQM010000055">
    <property type="protein sequence ID" value="GAA1995648.1"/>
    <property type="molecule type" value="Genomic_DNA"/>
</dbReference>
<gene>
    <name evidence="1" type="ORF">GCM10009838_70640</name>
</gene>
<dbReference type="Proteomes" id="UP001499854">
    <property type="component" value="Unassembled WGS sequence"/>
</dbReference>
<evidence type="ECO:0008006" key="3">
    <source>
        <dbReference type="Google" id="ProtNLM"/>
    </source>
</evidence>
<protein>
    <recommendedName>
        <fullName evidence="3">Lantibiotic</fullName>
    </recommendedName>
</protein>
<accession>A0ABN2SZZ7</accession>
<proteinExistence type="predicted"/>
<sequence>MSLSQTPNKAAIRPEGSTMTALLELEPREADVEEIELDVDFEAGLDDKLALTRCWGCCVNNSYSDIATRSVTG</sequence>
<reference evidence="1 2" key="1">
    <citation type="journal article" date="2019" name="Int. J. Syst. Evol. Microbiol.">
        <title>The Global Catalogue of Microorganisms (GCM) 10K type strain sequencing project: providing services to taxonomists for standard genome sequencing and annotation.</title>
        <authorList>
            <consortium name="The Broad Institute Genomics Platform"/>
            <consortium name="The Broad Institute Genome Sequencing Center for Infectious Disease"/>
            <person name="Wu L."/>
            <person name="Ma J."/>
        </authorList>
    </citation>
    <scope>NUCLEOTIDE SEQUENCE [LARGE SCALE GENOMIC DNA]</scope>
    <source>
        <strain evidence="1 2">JCM 16013</strain>
    </source>
</reference>
<evidence type="ECO:0000313" key="2">
    <source>
        <dbReference type="Proteomes" id="UP001499854"/>
    </source>
</evidence>
<comment type="caution">
    <text evidence="1">The sequence shown here is derived from an EMBL/GenBank/DDBJ whole genome shotgun (WGS) entry which is preliminary data.</text>
</comment>